<dbReference type="AlphaFoldDB" id="A0A4Q2D1X4"/>
<evidence type="ECO:0000313" key="2">
    <source>
        <dbReference type="Proteomes" id="UP000290288"/>
    </source>
</evidence>
<organism evidence="1 2">
    <name type="scientific">Candolleomyces aberdarensis</name>
    <dbReference type="NCBI Taxonomy" id="2316362"/>
    <lineage>
        <taxon>Eukaryota</taxon>
        <taxon>Fungi</taxon>
        <taxon>Dikarya</taxon>
        <taxon>Basidiomycota</taxon>
        <taxon>Agaricomycotina</taxon>
        <taxon>Agaricomycetes</taxon>
        <taxon>Agaricomycetidae</taxon>
        <taxon>Agaricales</taxon>
        <taxon>Agaricineae</taxon>
        <taxon>Psathyrellaceae</taxon>
        <taxon>Candolleomyces</taxon>
    </lineage>
</organism>
<accession>A0A4Q2D1X4</accession>
<name>A0A4Q2D1X4_9AGAR</name>
<dbReference type="PANTHER" id="PTHR15503">
    <property type="entry name" value="LDOC1 RELATED"/>
    <property type="match status" value="1"/>
</dbReference>
<dbReference type="Proteomes" id="UP000290288">
    <property type="component" value="Unassembled WGS sequence"/>
</dbReference>
<evidence type="ECO:0000313" key="1">
    <source>
        <dbReference type="EMBL" id="RXW12294.1"/>
    </source>
</evidence>
<proteinExistence type="predicted"/>
<keyword evidence="2" id="KW-1185">Reference proteome</keyword>
<dbReference type="EMBL" id="SDEE01001305">
    <property type="protein sequence ID" value="RXW12294.1"/>
    <property type="molecule type" value="Genomic_DNA"/>
</dbReference>
<reference evidence="1 2" key="1">
    <citation type="submission" date="2019-01" db="EMBL/GenBank/DDBJ databases">
        <title>Draft genome sequence of Psathyrella aberdarensis IHI B618.</title>
        <authorList>
            <person name="Buettner E."/>
            <person name="Kellner H."/>
        </authorList>
    </citation>
    <scope>NUCLEOTIDE SEQUENCE [LARGE SCALE GENOMIC DNA]</scope>
    <source>
        <strain evidence="1 2">IHI B618</strain>
    </source>
</reference>
<dbReference type="OrthoDB" id="3036073at2759"/>
<sequence>MASLFRMRFSFFTYWTGFGRSTSENILLHPKPKITICDPRRFTKYATNHHISLLCFHPLGSPSYIAATSTASSLENDVADPPSSLPSPLSTSFIPEKYMPWADSVFLSTAINELPPHRPYGCTIEIKDGTDPPFGLMYRLTQDEQKALSKYIEENLSEGFIRRSTSPAALPILFVCKKTGDLRLCMDY</sequence>
<dbReference type="PANTHER" id="PTHR15503:SF22">
    <property type="entry name" value="TRANSPOSON TY3-I GAG POLYPROTEIN"/>
    <property type="match status" value="1"/>
</dbReference>
<dbReference type="InterPro" id="IPR032567">
    <property type="entry name" value="RTL1-rel"/>
</dbReference>
<dbReference type="Gene3D" id="3.10.10.10">
    <property type="entry name" value="HIV Type 1 Reverse Transcriptase, subunit A, domain 1"/>
    <property type="match status" value="1"/>
</dbReference>
<protein>
    <submittedName>
        <fullName evidence="1">Uncharacterized protein</fullName>
    </submittedName>
</protein>
<dbReference type="STRING" id="2316362.A0A4Q2D1X4"/>
<comment type="caution">
    <text evidence="1">The sequence shown here is derived from an EMBL/GenBank/DDBJ whole genome shotgun (WGS) entry which is preliminary data.</text>
</comment>
<dbReference type="InterPro" id="IPR043502">
    <property type="entry name" value="DNA/RNA_pol_sf"/>
</dbReference>
<dbReference type="SUPFAM" id="SSF56672">
    <property type="entry name" value="DNA/RNA polymerases"/>
    <property type="match status" value="1"/>
</dbReference>
<gene>
    <name evidence="1" type="ORF">EST38_g13560</name>
</gene>